<dbReference type="RefSeq" id="WP_069958538.1">
    <property type="nucleotide sequence ID" value="NZ_MCGG01000042.1"/>
</dbReference>
<keyword evidence="5" id="KW-1185">Reference proteome</keyword>
<proteinExistence type="inferred from homology"/>
<comment type="caution">
    <text evidence="4">The sequence shown here is derived from an EMBL/GenBank/DDBJ whole genome shotgun (WGS) entry which is preliminary data.</text>
</comment>
<dbReference type="SUPFAM" id="SSF109854">
    <property type="entry name" value="DinB/YfiT-like putative metalloenzymes"/>
    <property type="match status" value="1"/>
</dbReference>
<dbReference type="GO" id="GO:0046872">
    <property type="term" value="F:metal ion binding"/>
    <property type="evidence" value="ECO:0007669"/>
    <property type="project" value="UniProtKB-KW"/>
</dbReference>
<evidence type="ECO:0000313" key="5">
    <source>
        <dbReference type="Proteomes" id="UP000095347"/>
    </source>
</evidence>
<evidence type="ECO:0000256" key="1">
    <source>
        <dbReference type="ARBA" id="ARBA00008635"/>
    </source>
</evidence>
<sequence length="177" mass="20307">MNENVNTLHDLQLMARYNQWANDRVFDCVRNLSDADYRLDRSAFFGSIHATLNHLLVVDRVWTSRVMGEYSAIKSLDEILHDDFEKLVTARRAMDEHFIRLVDRRSVGLDGGLDGEVRYRSVSGGEKHASPARHIFLTLLNHQTHHRGQVHAMLTQAGIQNPPVLDLIFMLRDMASD</sequence>
<accession>A0A1E5Q5Q5</accession>
<feature type="binding site" evidence="3">
    <location>
        <position position="142"/>
    </location>
    <ligand>
        <name>a divalent metal cation</name>
        <dbReference type="ChEBI" id="CHEBI:60240"/>
    </ligand>
</feature>
<comment type="similarity">
    <text evidence="1">Belongs to the DinB family.</text>
</comment>
<evidence type="ECO:0000256" key="2">
    <source>
        <dbReference type="ARBA" id="ARBA00022723"/>
    </source>
</evidence>
<gene>
    <name evidence="4" type="ORF">BEN30_13220</name>
</gene>
<organism evidence="4 5">
    <name type="scientific">Magnetovibrio blakemorei</name>
    <dbReference type="NCBI Taxonomy" id="28181"/>
    <lineage>
        <taxon>Bacteria</taxon>
        <taxon>Pseudomonadati</taxon>
        <taxon>Pseudomonadota</taxon>
        <taxon>Alphaproteobacteria</taxon>
        <taxon>Rhodospirillales</taxon>
        <taxon>Magnetovibrionaceae</taxon>
        <taxon>Magnetovibrio</taxon>
    </lineage>
</organism>
<dbReference type="PANTHER" id="PTHR37302">
    <property type="entry name" value="SLR1116 PROTEIN"/>
    <property type="match status" value="1"/>
</dbReference>
<dbReference type="Pfam" id="PF05163">
    <property type="entry name" value="DinB"/>
    <property type="match status" value="1"/>
</dbReference>
<dbReference type="AlphaFoldDB" id="A0A1E5Q5Q5"/>
<dbReference type="Proteomes" id="UP000095347">
    <property type="component" value="Unassembled WGS sequence"/>
</dbReference>
<evidence type="ECO:0000313" key="4">
    <source>
        <dbReference type="EMBL" id="OEJ65957.1"/>
    </source>
</evidence>
<dbReference type="PANTHER" id="PTHR37302:SF1">
    <property type="entry name" value="PROTEIN DINB"/>
    <property type="match status" value="1"/>
</dbReference>
<dbReference type="InterPro" id="IPR007837">
    <property type="entry name" value="DinB"/>
</dbReference>
<dbReference type="Gene3D" id="1.20.120.450">
    <property type="entry name" value="dinb family like domain"/>
    <property type="match status" value="1"/>
</dbReference>
<protein>
    <recommendedName>
        <fullName evidence="6">Damage-inducible protein DinB</fullName>
    </recommendedName>
</protein>
<keyword evidence="2 3" id="KW-0479">Metal-binding</keyword>
<dbReference type="EMBL" id="MCGG01000042">
    <property type="protein sequence ID" value="OEJ65957.1"/>
    <property type="molecule type" value="Genomic_DNA"/>
</dbReference>
<dbReference type="STRING" id="28181.BEN30_13220"/>
<feature type="binding site" evidence="3">
    <location>
        <position position="146"/>
    </location>
    <ligand>
        <name>a divalent metal cation</name>
        <dbReference type="ChEBI" id="CHEBI:60240"/>
    </ligand>
</feature>
<reference evidence="5" key="1">
    <citation type="submission" date="2016-07" db="EMBL/GenBank/DDBJ databases">
        <authorList>
            <person name="Florea S."/>
            <person name="Webb J.S."/>
            <person name="Jaromczyk J."/>
            <person name="Schardl C.L."/>
        </authorList>
    </citation>
    <scope>NUCLEOTIDE SEQUENCE [LARGE SCALE GENOMIC DNA]</scope>
    <source>
        <strain evidence="5">MV-1</strain>
    </source>
</reference>
<name>A0A1E5Q5Q5_9PROT</name>
<evidence type="ECO:0008006" key="6">
    <source>
        <dbReference type="Google" id="ProtNLM"/>
    </source>
</evidence>
<dbReference type="InterPro" id="IPR034660">
    <property type="entry name" value="DinB/YfiT-like"/>
</dbReference>
<feature type="binding site" evidence="3">
    <location>
        <position position="54"/>
    </location>
    <ligand>
        <name>a divalent metal cation</name>
        <dbReference type="ChEBI" id="CHEBI:60240"/>
    </ligand>
</feature>
<evidence type="ECO:0000256" key="3">
    <source>
        <dbReference type="PIRSR" id="PIRSR607837-1"/>
    </source>
</evidence>